<feature type="signal peptide" evidence="2">
    <location>
        <begin position="1"/>
        <end position="20"/>
    </location>
</feature>
<reference evidence="4" key="2">
    <citation type="submission" date="2020-10" db="UniProtKB">
        <authorList>
            <consortium name="WormBaseParasite"/>
        </authorList>
    </citation>
    <scope>IDENTIFICATION</scope>
</reference>
<evidence type="ECO:0000313" key="4">
    <source>
        <dbReference type="WBParaSite" id="Pan_g2612.t1"/>
    </source>
</evidence>
<keyword evidence="3" id="KW-1185">Reference proteome</keyword>
<proteinExistence type="predicted"/>
<keyword evidence="2" id="KW-0732">Signal</keyword>
<evidence type="ECO:0000256" key="2">
    <source>
        <dbReference type="SAM" id="SignalP"/>
    </source>
</evidence>
<protein>
    <submittedName>
        <fullName evidence="4">Leucine-rich repeat extensin-like protein 3</fullName>
    </submittedName>
</protein>
<reference evidence="3" key="1">
    <citation type="journal article" date="2013" name="Genetics">
        <title>The draft genome and transcriptome of Panagrellus redivivus are shaped by the harsh demands of a free-living lifestyle.</title>
        <authorList>
            <person name="Srinivasan J."/>
            <person name="Dillman A.R."/>
            <person name="Macchietto M.G."/>
            <person name="Heikkinen L."/>
            <person name="Lakso M."/>
            <person name="Fracchia K.M."/>
            <person name="Antoshechkin I."/>
            <person name="Mortazavi A."/>
            <person name="Wong G."/>
            <person name="Sternberg P.W."/>
        </authorList>
    </citation>
    <scope>NUCLEOTIDE SEQUENCE [LARGE SCALE GENOMIC DNA]</scope>
    <source>
        <strain evidence="3">MT8872</strain>
    </source>
</reference>
<accession>A0A7E4VSR4</accession>
<name>A0A7E4VSR4_PANRE</name>
<organism evidence="3 4">
    <name type="scientific">Panagrellus redivivus</name>
    <name type="common">Microworm</name>
    <dbReference type="NCBI Taxonomy" id="6233"/>
    <lineage>
        <taxon>Eukaryota</taxon>
        <taxon>Metazoa</taxon>
        <taxon>Ecdysozoa</taxon>
        <taxon>Nematoda</taxon>
        <taxon>Chromadorea</taxon>
        <taxon>Rhabditida</taxon>
        <taxon>Tylenchina</taxon>
        <taxon>Panagrolaimomorpha</taxon>
        <taxon>Panagrolaimoidea</taxon>
        <taxon>Panagrolaimidae</taxon>
        <taxon>Panagrellus</taxon>
    </lineage>
</organism>
<feature type="chain" id="PRO_5028840670" evidence="2">
    <location>
        <begin position="21"/>
        <end position="178"/>
    </location>
</feature>
<feature type="region of interest" description="Disordered" evidence="1">
    <location>
        <begin position="84"/>
        <end position="178"/>
    </location>
</feature>
<sequence>MSSNYLFLVLSISTFAQCAAFLWGCSTCCSTCGGGSSIVGYGYVPPTTTYAKVPVYGIIRGRPQASPVRTQIIRQYIPVERPYVAPPRYQAPPPPPPPSYNVPPPPPPSEYEQGPVESGPPPQPDYSDAGSSVAESASYGGQSTSYGGQENLGDAPVAQPLSEASPFWRRMLSARRTV</sequence>
<feature type="compositionally biased region" description="Pro residues" evidence="1">
    <location>
        <begin position="89"/>
        <end position="109"/>
    </location>
</feature>
<feature type="compositionally biased region" description="Low complexity" evidence="1">
    <location>
        <begin position="136"/>
        <end position="149"/>
    </location>
</feature>
<dbReference type="Proteomes" id="UP000492821">
    <property type="component" value="Unassembled WGS sequence"/>
</dbReference>
<evidence type="ECO:0000256" key="1">
    <source>
        <dbReference type="SAM" id="MobiDB-lite"/>
    </source>
</evidence>
<dbReference type="WBParaSite" id="Pan_g2612.t1">
    <property type="protein sequence ID" value="Pan_g2612.t1"/>
    <property type="gene ID" value="Pan_g2612"/>
</dbReference>
<evidence type="ECO:0000313" key="3">
    <source>
        <dbReference type="Proteomes" id="UP000492821"/>
    </source>
</evidence>
<dbReference type="AlphaFoldDB" id="A0A7E4VSR4"/>